<dbReference type="WBParaSite" id="ALUE_0001340301-mRNA-1">
    <property type="protein sequence ID" value="ALUE_0001340301-mRNA-1"/>
    <property type="gene ID" value="ALUE_0001340301"/>
</dbReference>
<dbReference type="Pfam" id="PF01060">
    <property type="entry name" value="TTR-52"/>
    <property type="match status" value="1"/>
</dbReference>
<comment type="similarity">
    <text evidence="2">Belongs to the nematode transthyretin-like family.</text>
</comment>
<reference evidence="7" key="1">
    <citation type="submission" date="2017-02" db="UniProtKB">
        <authorList>
            <consortium name="WormBaseParasite"/>
        </authorList>
    </citation>
    <scope>IDENTIFICATION</scope>
</reference>
<dbReference type="GO" id="GO:0005576">
    <property type="term" value="C:extracellular region"/>
    <property type="evidence" value="ECO:0007669"/>
    <property type="project" value="UniProtKB-SubCell"/>
</dbReference>
<evidence type="ECO:0000256" key="5">
    <source>
        <dbReference type="SAM" id="SignalP"/>
    </source>
</evidence>
<evidence type="ECO:0000256" key="2">
    <source>
        <dbReference type="ARBA" id="ARBA00010112"/>
    </source>
</evidence>
<dbReference type="AlphaFoldDB" id="A0A0M3I801"/>
<dbReference type="Gene3D" id="2.60.40.3330">
    <property type="match status" value="1"/>
</dbReference>
<keyword evidence="3" id="KW-0964">Secreted</keyword>
<evidence type="ECO:0000256" key="1">
    <source>
        <dbReference type="ARBA" id="ARBA00004613"/>
    </source>
</evidence>
<organism evidence="6 7">
    <name type="scientific">Ascaris lumbricoides</name>
    <name type="common">Giant roundworm</name>
    <dbReference type="NCBI Taxonomy" id="6252"/>
    <lineage>
        <taxon>Eukaryota</taxon>
        <taxon>Metazoa</taxon>
        <taxon>Ecdysozoa</taxon>
        <taxon>Nematoda</taxon>
        <taxon>Chromadorea</taxon>
        <taxon>Rhabditida</taxon>
        <taxon>Spirurina</taxon>
        <taxon>Ascaridomorpha</taxon>
        <taxon>Ascaridoidea</taxon>
        <taxon>Ascarididae</taxon>
        <taxon>Ascaris</taxon>
    </lineage>
</organism>
<dbReference type="Proteomes" id="UP000036681">
    <property type="component" value="Unplaced"/>
</dbReference>
<comment type="subcellular location">
    <subcellularLocation>
        <location evidence="1">Secreted</location>
    </subcellularLocation>
</comment>
<dbReference type="InterPro" id="IPR001534">
    <property type="entry name" value="Transthyretin-like"/>
</dbReference>
<dbReference type="InterPro" id="IPR038479">
    <property type="entry name" value="Transthyretin-like_sf"/>
</dbReference>
<evidence type="ECO:0000313" key="6">
    <source>
        <dbReference type="Proteomes" id="UP000036681"/>
    </source>
</evidence>
<dbReference type="PANTHER" id="PTHR21700">
    <property type="entry name" value="TRANSTHYRETIN-LIKE FAMILY PROTEIN-RELATED"/>
    <property type="match status" value="1"/>
</dbReference>
<sequence>MCASTWAGRVSLFCTIIASINARSTQSTGATGKLVCDGTPVSNAKVELYTDRSASPNGLMATTTTNSTGDFIVKGHSSKYETFRPHVVISHHCHSERCERKFSMMVPDSYTKSGSKPSELFGLGSVELKRKFPTETKTCPKP</sequence>
<feature type="signal peptide" evidence="5">
    <location>
        <begin position="1"/>
        <end position="22"/>
    </location>
</feature>
<protein>
    <submittedName>
        <fullName evidence="7">Transthyretin-like family protein</fullName>
    </submittedName>
</protein>
<name>A0A0M3I801_ASCLU</name>
<keyword evidence="6" id="KW-1185">Reference proteome</keyword>
<feature type="chain" id="PRO_5005656955" evidence="5">
    <location>
        <begin position="23"/>
        <end position="142"/>
    </location>
</feature>
<evidence type="ECO:0000256" key="3">
    <source>
        <dbReference type="ARBA" id="ARBA00022525"/>
    </source>
</evidence>
<dbReference type="GO" id="GO:0009986">
    <property type="term" value="C:cell surface"/>
    <property type="evidence" value="ECO:0007669"/>
    <property type="project" value="InterPro"/>
</dbReference>
<keyword evidence="4 5" id="KW-0732">Signal</keyword>
<dbReference type="PANTHER" id="PTHR21700:SF3">
    <property type="entry name" value="TRANSTHYRETIN-LIKE PROTEIN 5"/>
    <property type="match status" value="1"/>
</dbReference>
<proteinExistence type="inferred from homology"/>
<evidence type="ECO:0000313" key="7">
    <source>
        <dbReference type="WBParaSite" id="ALUE_0001340301-mRNA-1"/>
    </source>
</evidence>
<accession>A0A0M3I801</accession>
<evidence type="ECO:0000256" key="4">
    <source>
        <dbReference type="ARBA" id="ARBA00022729"/>
    </source>
</evidence>